<feature type="region of interest" description="Disordered" evidence="1">
    <location>
        <begin position="1"/>
        <end position="21"/>
    </location>
</feature>
<reference evidence="3" key="1">
    <citation type="journal article" date="2013" name="Mol. Plant Microbe Interact.">
        <title>Global aspects of pacC regulation of pathogenicity genes in Colletotrichum gloeosporioides as revealed by transcriptome analysis.</title>
        <authorList>
            <person name="Alkan N."/>
            <person name="Meng X."/>
            <person name="Friedlander G."/>
            <person name="Reuveni E."/>
            <person name="Sukno S."/>
            <person name="Sherman A."/>
            <person name="Thon M."/>
            <person name="Fluhr R."/>
            <person name="Prusky D."/>
        </authorList>
    </citation>
    <scope>NUCLEOTIDE SEQUENCE [LARGE SCALE GENOMIC DNA]</scope>
    <source>
        <strain evidence="3">Cg-14</strain>
    </source>
</reference>
<dbReference type="HOGENOM" id="CLU_868806_0_0_1"/>
<dbReference type="EMBL" id="AMYD01001426">
    <property type="protein sequence ID" value="EQB53189.1"/>
    <property type="molecule type" value="Genomic_DNA"/>
</dbReference>
<accession>T0KMH9</accession>
<evidence type="ECO:0000313" key="3">
    <source>
        <dbReference type="Proteomes" id="UP000015530"/>
    </source>
</evidence>
<evidence type="ECO:0000256" key="1">
    <source>
        <dbReference type="SAM" id="MobiDB-lite"/>
    </source>
</evidence>
<organism evidence="2 3">
    <name type="scientific">Colletotrichum gloeosporioides (strain Cg-14)</name>
    <name type="common">Anthracnose fungus</name>
    <name type="synonym">Glomerella cingulata</name>
    <dbReference type="NCBI Taxonomy" id="1237896"/>
    <lineage>
        <taxon>Eukaryota</taxon>
        <taxon>Fungi</taxon>
        <taxon>Dikarya</taxon>
        <taxon>Ascomycota</taxon>
        <taxon>Pezizomycotina</taxon>
        <taxon>Sordariomycetes</taxon>
        <taxon>Hypocreomycetidae</taxon>
        <taxon>Glomerellales</taxon>
        <taxon>Glomerellaceae</taxon>
        <taxon>Colletotrichum</taxon>
        <taxon>Colletotrichum gloeosporioides species complex</taxon>
    </lineage>
</organism>
<comment type="caution">
    <text evidence="2">The sequence shown here is derived from an EMBL/GenBank/DDBJ whole genome shotgun (WGS) entry which is preliminary data.</text>
</comment>
<evidence type="ECO:0000313" key="2">
    <source>
        <dbReference type="EMBL" id="EQB53189.1"/>
    </source>
</evidence>
<dbReference type="Proteomes" id="UP000015530">
    <property type="component" value="Unassembled WGS sequence"/>
</dbReference>
<gene>
    <name evidence="2" type="ORF">CGLO_07116</name>
</gene>
<dbReference type="AlphaFoldDB" id="T0KMH9"/>
<sequence>MSRSATQTVEGEGRSLPPSNRPTYWRILDSYIKDQRESPFKWKVSSYHVAPGYQNQPQYSPWRLLLISTLVDPHQQKADGTLESWDEEEHAVPDSLVRQPLNSPTDELDQKWGRRYVFTDVAPHYSHDLAGVGSLECVGNWLIAAHVWGESQDWVDSVDIRRLAAFSTVIRHDVHHRVEERGPDNLLLHHWDLVYRETLSKDGKSLEVVDEPVDDEDFAAFATAASAGKLASIHQNLRQLRGKESQVLNEKRQRPGSCPCARDPSYVIVDEAPVNESSEDEAIAPTADEAHMKEFFEDEAVVVEKPESQTQTADGACIVM</sequence>
<protein>
    <submittedName>
        <fullName evidence="2">Uncharacterized protein</fullName>
    </submittedName>
</protein>
<proteinExistence type="predicted"/>
<name>T0KMH9_COLGC</name>
<dbReference type="OrthoDB" id="4808908at2759"/>